<dbReference type="InterPro" id="IPR000836">
    <property type="entry name" value="PRTase_dom"/>
</dbReference>
<dbReference type="Gene3D" id="3.40.1660.10">
    <property type="entry name" value="EreA-like (biosynthetic domain)"/>
    <property type="match status" value="1"/>
</dbReference>
<dbReference type="RefSeq" id="WP_262846832.1">
    <property type="nucleotide sequence ID" value="NZ_JANZYP010000053.1"/>
</dbReference>
<dbReference type="SUPFAM" id="SSF53271">
    <property type="entry name" value="PRTase-like"/>
    <property type="match status" value="1"/>
</dbReference>
<reference evidence="3" key="1">
    <citation type="journal article" date="2019" name="Int. J. Syst. Evol. Microbiol.">
        <title>The Global Catalogue of Microorganisms (GCM) 10K type strain sequencing project: providing services to taxonomists for standard genome sequencing and annotation.</title>
        <authorList>
            <consortium name="The Broad Institute Genomics Platform"/>
            <consortium name="The Broad Institute Genome Sequencing Center for Infectious Disease"/>
            <person name="Wu L."/>
            <person name="Ma J."/>
        </authorList>
    </citation>
    <scope>NUCLEOTIDE SEQUENCE [LARGE SCALE GENOMIC DNA]</scope>
    <source>
        <strain evidence="3">CCUG 49560</strain>
    </source>
</reference>
<proteinExistence type="predicted"/>
<dbReference type="InterPro" id="IPR029057">
    <property type="entry name" value="PRTase-like"/>
</dbReference>
<sequence length="666" mass="73146">MSDRLFNDRRDAGRALAGLLDRYRGRRDLVVLAVPRGGVPAGYEVARALGAPLDVLVTRKLGVPGQEDLAMGAIAGDGALSLCDDVIRGLAVPPQVIEHVAGWEGREIARWEERYRQGLPEQPVEGKVAILVDDGLATGTAMRAAVKALRRSHPARVVIALPAASQAVYEELAVEADEIVCATTPPLFFAADASYWDFIEVTVEDVRDLLRASALSVPPSAGGRPPCEVAAIRSESLPVEGGVPAPEVLSDLVGDAHVVLIGGASHGTHEFYAARAVMTRHLIEEKGFGAVAVQADWPDAYRVNRYVQGRTQDGTGEEALRGFQRFPVWMWRNTVVLGFVRWLREHNDLTLGGNAEKAGFYGLDLYGMHRAMYEVIRHLDGVDPAAAARARERYACFDHLGSGDGRMNGISAACGAGDRCEDEVVGHLVSLRRNAMEEARKEGLLAEDELFYAELNAATIRSADEYYRSMFGGRICSWNRRDLHMADTLDALLEHLGRRHGRPAKIVVWAHNAHVGDARATEAACRGEIDMGQIIRERHGSDCRVIGFTTYTGTVTAAGQWGGPAERKWLRPALSDSVEELFHEVGEKEFLTSFGNAPRSADVLRSARLERMVAAVYRPQTERRSHYYRSRLRDQFDAVIHIDETRAVEPLDRMDGWGRPAPDSPP</sequence>
<evidence type="ECO:0000313" key="3">
    <source>
        <dbReference type="Proteomes" id="UP001595891"/>
    </source>
</evidence>
<dbReference type="Pfam" id="PF05139">
    <property type="entry name" value="Erythro_esteras"/>
    <property type="match status" value="1"/>
</dbReference>
<dbReference type="SUPFAM" id="SSF159501">
    <property type="entry name" value="EreA/ChaN-like"/>
    <property type="match status" value="1"/>
</dbReference>
<dbReference type="Pfam" id="PF00156">
    <property type="entry name" value="Pribosyltran"/>
    <property type="match status" value="1"/>
</dbReference>
<keyword evidence="3" id="KW-1185">Reference proteome</keyword>
<accession>A0ABV9EDT2</accession>
<dbReference type="PANTHER" id="PTHR31299">
    <property type="entry name" value="ESTERASE, PUTATIVE (AFU_ORTHOLOGUE AFUA_1G05850)-RELATED"/>
    <property type="match status" value="1"/>
</dbReference>
<dbReference type="InterPro" id="IPR052036">
    <property type="entry name" value="Hydrolase/PRTase-associated"/>
</dbReference>
<organism evidence="2 3">
    <name type="scientific">Sphaerisporangium corydalis</name>
    <dbReference type="NCBI Taxonomy" id="1441875"/>
    <lineage>
        <taxon>Bacteria</taxon>
        <taxon>Bacillati</taxon>
        <taxon>Actinomycetota</taxon>
        <taxon>Actinomycetes</taxon>
        <taxon>Streptosporangiales</taxon>
        <taxon>Streptosporangiaceae</taxon>
        <taxon>Sphaerisporangium</taxon>
    </lineage>
</organism>
<dbReference type="CDD" id="cd14728">
    <property type="entry name" value="Ere-like"/>
    <property type="match status" value="1"/>
</dbReference>
<dbReference type="EMBL" id="JBHSFN010000004">
    <property type="protein sequence ID" value="MFC4586259.1"/>
    <property type="molecule type" value="Genomic_DNA"/>
</dbReference>
<dbReference type="InterPro" id="IPR007815">
    <property type="entry name" value="Emycin_Estase"/>
</dbReference>
<dbReference type="Gene3D" id="3.30.1310.20">
    <property type="entry name" value="PRTase-like"/>
    <property type="match status" value="1"/>
</dbReference>
<name>A0ABV9EDT2_9ACTN</name>
<dbReference type="CDD" id="cd06223">
    <property type="entry name" value="PRTases_typeI"/>
    <property type="match status" value="1"/>
</dbReference>
<evidence type="ECO:0000313" key="2">
    <source>
        <dbReference type="EMBL" id="MFC4586259.1"/>
    </source>
</evidence>
<gene>
    <name evidence="2" type="ORF">ACFO8L_09255</name>
</gene>
<dbReference type="Gene3D" id="1.20.1440.30">
    <property type="entry name" value="Biosynthetic Protein domain"/>
    <property type="match status" value="1"/>
</dbReference>
<comment type="caution">
    <text evidence="2">The sequence shown here is derived from an EMBL/GenBank/DDBJ whole genome shotgun (WGS) entry which is preliminary data.</text>
</comment>
<dbReference type="Gene3D" id="3.30.1870.10">
    <property type="entry name" value="EreA-like, domain 2"/>
    <property type="match status" value="1"/>
</dbReference>
<dbReference type="Gene3D" id="3.40.50.2020">
    <property type="match status" value="1"/>
</dbReference>
<evidence type="ECO:0000259" key="1">
    <source>
        <dbReference type="Pfam" id="PF00156"/>
    </source>
</evidence>
<feature type="domain" description="Phosphoribosyltransferase" evidence="1">
    <location>
        <begin position="13"/>
        <end position="167"/>
    </location>
</feature>
<protein>
    <submittedName>
        <fullName evidence="2">Erythromycin esterase family protein</fullName>
    </submittedName>
</protein>
<dbReference type="PANTHER" id="PTHR31299:SF0">
    <property type="entry name" value="ESTERASE, PUTATIVE (AFU_ORTHOLOGUE AFUA_1G05850)-RELATED"/>
    <property type="match status" value="1"/>
</dbReference>
<dbReference type="Proteomes" id="UP001595891">
    <property type="component" value="Unassembled WGS sequence"/>
</dbReference>